<dbReference type="RefSeq" id="WP_242503684.1">
    <property type="nucleotide sequence ID" value="NZ_PCHF01000003.1"/>
</dbReference>
<dbReference type="PANTHER" id="PTHR36924:SF1">
    <property type="entry name" value="ANTITOXIN HIGA-1"/>
    <property type="match status" value="1"/>
</dbReference>
<dbReference type="NCBIfam" id="TIGR02607">
    <property type="entry name" value="antidote_HigA"/>
    <property type="match status" value="1"/>
</dbReference>
<evidence type="ECO:0000313" key="4">
    <source>
        <dbReference type="Proteomes" id="UP000294221"/>
    </source>
</evidence>
<dbReference type="SMART" id="SM00530">
    <property type="entry name" value="HTH_XRE"/>
    <property type="match status" value="1"/>
</dbReference>
<dbReference type="InterPro" id="IPR001387">
    <property type="entry name" value="Cro/C1-type_HTH"/>
</dbReference>
<dbReference type="EMBL" id="RYUN01000006">
    <property type="protein sequence ID" value="RYQ21845.1"/>
    <property type="molecule type" value="Genomic_DNA"/>
</dbReference>
<sequence>MSTTDQYLSTPGEILKEEFMEPYGISNYRLAKALGISETAVGQIVNGKRAITVRTAFMLSRAFGTSPEFWLNLQRDYDVLRFDAHSVQHVPNLVGARPPVSHEERIHIAG</sequence>
<gene>
    <name evidence="3" type="ORF">PG2054B_0327</name>
</gene>
<proteinExistence type="predicted"/>
<dbReference type="CDD" id="cd00093">
    <property type="entry name" value="HTH_XRE"/>
    <property type="match status" value="1"/>
</dbReference>
<dbReference type="Gene3D" id="1.10.260.40">
    <property type="entry name" value="lambda repressor-like DNA-binding domains"/>
    <property type="match status" value="1"/>
</dbReference>
<accession>A0A4Q5A9Q0</accession>
<dbReference type="Proteomes" id="UP000294221">
    <property type="component" value="Unassembled WGS sequence"/>
</dbReference>
<dbReference type="PANTHER" id="PTHR36924">
    <property type="entry name" value="ANTITOXIN HIGA-1"/>
    <property type="match status" value="1"/>
</dbReference>
<dbReference type="GO" id="GO:0003677">
    <property type="term" value="F:DNA binding"/>
    <property type="evidence" value="ECO:0007669"/>
    <property type="project" value="UniProtKB-KW"/>
</dbReference>
<keyword evidence="1" id="KW-0238">DNA-binding</keyword>
<dbReference type="PROSITE" id="PS50943">
    <property type="entry name" value="HTH_CROC1"/>
    <property type="match status" value="1"/>
</dbReference>
<comment type="caution">
    <text evidence="3">The sequence shown here is derived from an EMBL/GenBank/DDBJ whole genome shotgun (WGS) entry which is preliminary data.</text>
</comment>
<feature type="domain" description="HTH cro/C1-type" evidence="2">
    <location>
        <begin position="30"/>
        <end position="70"/>
    </location>
</feature>
<evidence type="ECO:0000256" key="1">
    <source>
        <dbReference type="ARBA" id="ARBA00023125"/>
    </source>
</evidence>
<dbReference type="AlphaFoldDB" id="A0A4Q5A9Q0"/>
<reference evidence="3 4" key="1">
    <citation type="submission" date="2018-12" db="EMBL/GenBank/DDBJ databases">
        <title>Unveiling genomic diversity among members of the Bifidobacterium pseudolongum species, a widely distributed gut commensal of the animal kingdom.</title>
        <authorList>
            <person name="Lugli G.A."/>
            <person name="Duranti S."/>
            <person name="Albert K."/>
            <person name="Mancabelli L."/>
            <person name="Napoli S."/>
            <person name="Viappiani A."/>
            <person name="Anzalone R."/>
            <person name="Longhi G."/>
            <person name="Milani C."/>
            <person name="Turroni F."/>
            <person name="Alessandri G."/>
            <person name="Sela D.A."/>
            <person name="Van Sinderen D."/>
            <person name="Ventura M."/>
        </authorList>
    </citation>
    <scope>NUCLEOTIDE SEQUENCE [LARGE SCALE GENOMIC DNA]</scope>
    <source>
        <strain evidence="3 4">2054B</strain>
    </source>
</reference>
<dbReference type="InterPro" id="IPR013430">
    <property type="entry name" value="Toxin_antidote_HigA"/>
</dbReference>
<evidence type="ECO:0000313" key="3">
    <source>
        <dbReference type="EMBL" id="RYQ21845.1"/>
    </source>
</evidence>
<name>A0A4Q5A9Q0_9BIFI</name>
<organism evidence="3 4">
    <name type="scientific">Bifidobacterium pseudolongum subsp. pseudolongum</name>
    <dbReference type="NCBI Taxonomy" id="31954"/>
    <lineage>
        <taxon>Bacteria</taxon>
        <taxon>Bacillati</taxon>
        <taxon>Actinomycetota</taxon>
        <taxon>Actinomycetes</taxon>
        <taxon>Bifidobacteriales</taxon>
        <taxon>Bifidobacteriaceae</taxon>
        <taxon>Bifidobacterium</taxon>
    </lineage>
</organism>
<dbReference type="Pfam" id="PF01381">
    <property type="entry name" value="HTH_3"/>
    <property type="match status" value="1"/>
</dbReference>
<evidence type="ECO:0000259" key="2">
    <source>
        <dbReference type="PROSITE" id="PS50943"/>
    </source>
</evidence>
<protein>
    <submittedName>
        <fullName evidence="3">Plasmid maintenance system antidote protein</fullName>
    </submittedName>
</protein>
<dbReference type="InterPro" id="IPR010982">
    <property type="entry name" value="Lambda_DNA-bd_dom_sf"/>
</dbReference>
<dbReference type="SUPFAM" id="SSF47413">
    <property type="entry name" value="lambda repressor-like DNA-binding domains"/>
    <property type="match status" value="1"/>
</dbReference>